<sequence>MPHARFYAGLGASLGGLLLAVPAQAAVTDVDYLSPGIQVPSADIELYNNKQSGVRLNGGLTLYGFGAATRNANFGASESIGGTPASRHPAWWEATAMPTLTGEVDLPNAGTAFAGVTAVGNMTRGNAYGDASGATPDHPEDARIDRAYAGWRSGGLFAESLGEDALTVSFGRQQFEFGEGFLVGDGFLDTGKYGGYYIGASQGFHNSAVVSLDTHGWHGDLFHLKEDQYVRNGPDTETSMNGVNASYRLGDRAKFGAAVMHTYNSDNTALDGTDIYNLRAKGKPFAAIPDLSIGGQYVYEDNDDNGISDDAWYAQVTYRFSRVRWTPELAYRHAEFSSNYDTVFYDFVSGWGNWFMGEIVGEYMLFNSNLDADMLKASIQPTDSLETGVIGYNFRYHNASAASTSSGSGNITDSDFAKELDLYADWTVTDRFSLSGVYAVAFPEDGAEQTFGHDHTSQLFEVLATYSF</sequence>
<dbReference type="InterPro" id="IPR025388">
    <property type="entry name" value="Alginate_export_dom"/>
</dbReference>
<name>A0A420WU05_9GAMM</name>
<comment type="caution">
    <text evidence="3">The sequence shown here is derived from an EMBL/GenBank/DDBJ whole genome shotgun (WGS) entry which is preliminary data.</text>
</comment>
<gene>
    <name evidence="3" type="ORF">C7446_2777</name>
</gene>
<feature type="chain" id="PRO_5019242443" description="Alginate export domain-containing protein" evidence="1">
    <location>
        <begin position="26"/>
        <end position="468"/>
    </location>
</feature>
<dbReference type="RefSeq" id="WP_121173690.1">
    <property type="nucleotide sequence ID" value="NZ_RBIN01000008.1"/>
</dbReference>
<dbReference type="Proteomes" id="UP000281975">
    <property type="component" value="Unassembled WGS sequence"/>
</dbReference>
<feature type="signal peptide" evidence="1">
    <location>
        <begin position="1"/>
        <end position="25"/>
    </location>
</feature>
<evidence type="ECO:0000313" key="3">
    <source>
        <dbReference type="EMBL" id="RKQ96916.1"/>
    </source>
</evidence>
<protein>
    <recommendedName>
        <fullName evidence="2">Alginate export domain-containing protein</fullName>
    </recommendedName>
</protein>
<dbReference type="OrthoDB" id="6756628at2"/>
<accession>A0A420WU05</accession>
<evidence type="ECO:0000313" key="4">
    <source>
        <dbReference type="Proteomes" id="UP000281975"/>
    </source>
</evidence>
<dbReference type="Pfam" id="PF13372">
    <property type="entry name" value="Alginate_exp"/>
    <property type="match status" value="1"/>
</dbReference>
<proteinExistence type="predicted"/>
<keyword evidence="4" id="KW-1185">Reference proteome</keyword>
<keyword evidence="1" id="KW-0732">Signal</keyword>
<evidence type="ECO:0000256" key="1">
    <source>
        <dbReference type="SAM" id="SignalP"/>
    </source>
</evidence>
<reference evidence="3 4" key="1">
    <citation type="submission" date="2018-10" db="EMBL/GenBank/DDBJ databases">
        <title>Genomic Encyclopedia of Type Strains, Phase IV (KMG-IV): sequencing the most valuable type-strain genomes for metagenomic binning, comparative biology and taxonomic classification.</title>
        <authorList>
            <person name="Goeker M."/>
        </authorList>
    </citation>
    <scope>NUCLEOTIDE SEQUENCE [LARGE SCALE GENOMIC DNA]</scope>
    <source>
        <strain evidence="3 4">DSM 23229</strain>
    </source>
</reference>
<dbReference type="AlphaFoldDB" id="A0A420WU05"/>
<organism evidence="3 4">
    <name type="scientific">Kushneria sinocarnis</name>
    <dbReference type="NCBI Taxonomy" id="595502"/>
    <lineage>
        <taxon>Bacteria</taxon>
        <taxon>Pseudomonadati</taxon>
        <taxon>Pseudomonadota</taxon>
        <taxon>Gammaproteobacteria</taxon>
        <taxon>Oceanospirillales</taxon>
        <taxon>Halomonadaceae</taxon>
        <taxon>Kushneria</taxon>
    </lineage>
</organism>
<dbReference type="EMBL" id="RBIN01000008">
    <property type="protein sequence ID" value="RKQ96916.1"/>
    <property type="molecule type" value="Genomic_DNA"/>
</dbReference>
<dbReference type="SUPFAM" id="SSF56935">
    <property type="entry name" value="Porins"/>
    <property type="match status" value="1"/>
</dbReference>
<evidence type="ECO:0000259" key="2">
    <source>
        <dbReference type="Pfam" id="PF13372"/>
    </source>
</evidence>
<feature type="domain" description="Alginate export" evidence="2">
    <location>
        <begin position="139"/>
        <end position="440"/>
    </location>
</feature>